<comment type="caution">
    <text evidence="3">The sequence shown here is derived from an EMBL/GenBank/DDBJ whole genome shotgun (WGS) entry which is preliminary data.</text>
</comment>
<feature type="region of interest" description="Disordered" evidence="1">
    <location>
        <begin position="771"/>
        <end position="811"/>
    </location>
</feature>
<feature type="domain" description="Type IV secretion system coupling protein TraD DNA-binding" evidence="2">
    <location>
        <begin position="386"/>
        <end position="726"/>
    </location>
</feature>
<proteinExistence type="predicted"/>
<feature type="compositionally biased region" description="Basic and acidic residues" evidence="1">
    <location>
        <begin position="772"/>
        <end position="782"/>
    </location>
</feature>
<dbReference type="PANTHER" id="PTHR30121">
    <property type="entry name" value="UNCHARACTERIZED PROTEIN YJGR-RELATED"/>
    <property type="match status" value="1"/>
</dbReference>
<accession>A0A4R0N547</accession>
<dbReference type="InterPro" id="IPR027417">
    <property type="entry name" value="P-loop_NTPase"/>
</dbReference>
<dbReference type="Proteomes" id="UP000292884">
    <property type="component" value="Unassembled WGS sequence"/>
</dbReference>
<protein>
    <recommendedName>
        <fullName evidence="2">Type IV secretion system coupling protein TraD DNA-binding domain-containing protein</fullName>
    </recommendedName>
</protein>
<dbReference type="Pfam" id="PF10412">
    <property type="entry name" value="TrwB_AAD_bind"/>
    <property type="match status" value="1"/>
</dbReference>
<evidence type="ECO:0000313" key="4">
    <source>
        <dbReference type="Proteomes" id="UP000292884"/>
    </source>
</evidence>
<evidence type="ECO:0000313" key="3">
    <source>
        <dbReference type="EMBL" id="TCC93702.1"/>
    </source>
</evidence>
<gene>
    <name evidence="3" type="ORF">EZ428_02725</name>
</gene>
<dbReference type="PANTHER" id="PTHR30121:SF6">
    <property type="entry name" value="SLR6007 PROTEIN"/>
    <property type="match status" value="1"/>
</dbReference>
<evidence type="ECO:0000259" key="2">
    <source>
        <dbReference type="Pfam" id="PF10412"/>
    </source>
</evidence>
<sequence length="965" mass="108855">MFLSKPKALVTQFYDWEIRGRGWMRAPEAVELEPPFYPFFEHYVPEAYIDDGKRPTILSTFADLFRKNTTPKGYEYKPPEYDVFPFIDDVSLVTFSIVFPKHHKLRSESMEHLLLMISKSTYPTSFEVIATAEYIKTQLVCRAGDKFYIYGQIKALFPECIVQEQPPESLTEPDKLLNIVEYALKEEFMRPLATPKGYDHDPLLSFYAVLEQLQHEERVVLQILFSGLVNDWSKSIINAVSDGHNTSFFIDAPEMPNLAKEKLTQPLFAVAIRVAVQDYHYDNINRVQALLNTALCTASASNHNSLKAFEDAELEDLLDDFELRQTHRFGMLLNIKELATFAHFPTGIHSHKLVRDAKKTKGAPLSVVGHQYQLGVNIHQGKEVAVGISPEQRLRHLHIIGATGTRKSSMLLHLINQDIANGNGCAILDPHGDLIENILPFIPKERIKDVVLIDPNDREHPVAFNILSAHSEVEKEVLASDLVALFKRFSTSWGDQMNSVFANAIIAFLDNTKGGTLLDLRRFLLEKDFREQILSTVTDPDIVYYWRKEFPLLKGGSIAPILTRLDTFLRPKLIRNMVSQKKSLNFQALMDSNKIILVKLSEGMIGAENSFLMGAFIVSKIQQSAMARQAQESAERTPFYLYIDEFQHFITPSMANMLSGVRKYGLGLILAHQDMAQVAKYDNELAGALLSNAGTRVCFRLGDTDAKRLAEGFASFGADDLQNLSPGEAIARVNRSEDDFSLIASSLRATDDKGFADEIIAHSRTTYGATIPKEEPTFDEPKVTQSEPIVEDTQEQPTRQEEIPVPSKAPSQHRYHQVLIKKMAEANGYRATIEAPTPDGKGRVDVLLEKDGKIIAVEISKSTEATWEVHNIEKCLQANYTKIFACIDNTSTRKAVIQSLNPIPHNVQVDTVESLLVFLQTVSKEKEEKRVKGYRVNVQHRTLTTDEQNTKRAIIESIVKSGKKK</sequence>
<dbReference type="Gene3D" id="3.40.50.300">
    <property type="entry name" value="P-loop containing nucleotide triphosphate hydrolases"/>
    <property type="match status" value="2"/>
</dbReference>
<dbReference type="RefSeq" id="WP_131551568.1">
    <property type="nucleotide sequence ID" value="NZ_SJSK01000001.1"/>
</dbReference>
<keyword evidence="4" id="KW-1185">Reference proteome</keyword>
<dbReference type="InterPro" id="IPR051162">
    <property type="entry name" value="T4SS_component"/>
</dbReference>
<dbReference type="AlphaFoldDB" id="A0A4R0N547"/>
<dbReference type="InterPro" id="IPR019476">
    <property type="entry name" value="T4SS_TraD_DNA-bd"/>
</dbReference>
<organism evidence="3 4">
    <name type="scientific">Pedobacter frigiditerrae</name>
    <dbReference type="NCBI Taxonomy" id="2530452"/>
    <lineage>
        <taxon>Bacteria</taxon>
        <taxon>Pseudomonadati</taxon>
        <taxon>Bacteroidota</taxon>
        <taxon>Sphingobacteriia</taxon>
        <taxon>Sphingobacteriales</taxon>
        <taxon>Sphingobacteriaceae</taxon>
        <taxon>Pedobacter</taxon>
    </lineage>
</organism>
<dbReference type="EMBL" id="SJSK01000001">
    <property type="protein sequence ID" value="TCC93702.1"/>
    <property type="molecule type" value="Genomic_DNA"/>
</dbReference>
<name>A0A4R0N547_9SPHI</name>
<dbReference type="CDD" id="cd01127">
    <property type="entry name" value="TrwB_TraG_TraD_VirD4"/>
    <property type="match status" value="1"/>
</dbReference>
<dbReference type="SUPFAM" id="SSF52540">
    <property type="entry name" value="P-loop containing nucleoside triphosphate hydrolases"/>
    <property type="match status" value="1"/>
</dbReference>
<dbReference type="OrthoDB" id="9806951at2"/>
<reference evidence="3 4" key="1">
    <citation type="submission" date="2019-02" db="EMBL/GenBank/DDBJ databases">
        <title>Pedobacter sp. RP-1-13 sp. nov., isolated from Arctic soil.</title>
        <authorList>
            <person name="Dahal R.H."/>
        </authorList>
    </citation>
    <scope>NUCLEOTIDE SEQUENCE [LARGE SCALE GENOMIC DNA]</scope>
    <source>
        <strain evidence="3 4">RP-1-13</strain>
    </source>
</reference>
<evidence type="ECO:0000256" key="1">
    <source>
        <dbReference type="SAM" id="MobiDB-lite"/>
    </source>
</evidence>